<dbReference type="EMBL" id="JANBUP010000056">
    <property type="protein sequence ID" value="KAJ2813445.1"/>
    <property type="molecule type" value="Genomic_DNA"/>
</dbReference>
<evidence type="ECO:0000313" key="1">
    <source>
        <dbReference type="EMBL" id="KAJ2813445.1"/>
    </source>
</evidence>
<gene>
    <name evidence="1" type="ORF">H4S07_000684</name>
</gene>
<evidence type="ECO:0000313" key="2">
    <source>
        <dbReference type="Proteomes" id="UP001140096"/>
    </source>
</evidence>
<keyword evidence="2" id="KW-1185">Reference proteome</keyword>
<accession>A0ACC1LQT2</accession>
<dbReference type="Proteomes" id="UP001140096">
    <property type="component" value="Unassembled WGS sequence"/>
</dbReference>
<sequence length="945" mass="103707">MYGSNFHQQQSQQYQQQAVGNGLSVDTRNMQVYGSGEINTTPFRLSLDEAYQGRRSQFSPPHQQALPPPGVRRSTSVMAGRHGQNGSPERTGMGAMGRNTAMYTGMGQAEMHAVTAYGDVYATPPDVRRTLTGVPHTASVDGGAQRFGNSAHSVGESVQQRSHTTPRLRGVSSSGGRRHSQTAEFDSYNERSIATTFGLESQFSRPNFDDSSMYAHTPGRDAALAAMHVMGRRPVRVAEESPSAGRHSRVNSMVSPSTRARALEDTRNALNGGTRHVAASDSFAWGTPDAAGRTRTGSVASGARLSYQEPGYHARGNALAQPSNDSGVARHPHRASYASSIHGSVAPSAVGSASVYRANVNRIAPGSASVTSATRRARGHSNRQQKSDHTPIKSNWFHKEEMLHESELQNEDFESSDEEDFGKEEDYGGDMVSQQRLIKYQQRRIFDLGMRNKVLEKAMSENSEKPYDALVQDFGRTCASNRRANRAIEKLTAEVDDLKAQCESLLEQAAHPPVCNLPHGMTEDDRVLVDELQHKLDIEVSVNNQFRAKLDEKDALYRDAQERLEREQLNSEHWRQTAMRFSAELNSGASPARQSVAATTAELLSNRTRAGTATTMSETVTLRAPSDMSVGGGGDECDVAGLSRAAVASGSFGVQGKQGLLMTLENLESTVIKLRADNVALESQRDKSVAALKQSEAERGQLESDLKHTRKKVHELEEARRMLQSAMKCNQVDLMAAGGSEKELAKLAAENDELREVRADLQRRLDYANDNLMAATVSNLDLNRDDGDEDLGGSVTLRAENAKLKVECRDLDERCKMSAEHAEKLKEALDNHRELLYRFKHECMRPYIRESTVGPAQAETVRELCRQWSQLQVIVPPPANGDVVSPAKHLRSPYHRNTFASTGSSPSLLAQSDDSFVYEQAGTSPPQAAKPPHRRPLSTGLFKQN</sequence>
<protein>
    <submittedName>
        <fullName evidence="1">Uncharacterized protein</fullName>
    </submittedName>
</protein>
<proteinExistence type="predicted"/>
<reference evidence="1" key="1">
    <citation type="submission" date="2022-07" db="EMBL/GenBank/DDBJ databases">
        <title>Phylogenomic reconstructions and comparative analyses of Kickxellomycotina fungi.</title>
        <authorList>
            <person name="Reynolds N.K."/>
            <person name="Stajich J.E."/>
            <person name="Barry K."/>
            <person name="Grigoriev I.V."/>
            <person name="Crous P."/>
            <person name="Smith M.E."/>
        </authorList>
    </citation>
    <scope>NUCLEOTIDE SEQUENCE</scope>
    <source>
        <strain evidence="1">CBS 102833</strain>
    </source>
</reference>
<organism evidence="1 2">
    <name type="scientific">Coemansia furcata</name>
    <dbReference type="NCBI Taxonomy" id="417177"/>
    <lineage>
        <taxon>Eukaryota</taxon>
        <taxon>Fungi</taxon>
        <taxon>Fungi incertae sedis</taxon>
        <taxon>Zoopagomycota</taxon>
        <taxon>Kickxellomycotina</taxon>
        <taxon>Kickxellomycetes</taxon>
        <taxon>Kickxellales</taxon>
        <taxon>Kickxellaceae</taxon>
        <taxon>Coemansia</taxon>
    </lineage>
</organism>
<name>A0ACC1LQT2_9FUNG</name>
<comment type="caution">
    <text evidence="1">The sequence shown here is derived from an EMBL/GenBank/DDBJ whole genome shotgun (WGS) entry which is preliminary data.</text>
</comment>